<dbReference type="Proteomes" id="UP000034090">
    <property type="component" value="Unassembled WGS sequence"/>
</dbReference>
<evidence type="ECO:0000313" key="2">
    <source>
        <dbReference type="EMBL" id="KKS98921.1"/>
    </source>
</evidence>
<evidence type="ECO:0000313" key="3">
    <source>
        <dbReference type="Proteomes" id="UP000034090"/>
    </source>
</evidence>
<proteinExistence type="predicted"/>
<feature type="compositionally biased region" description="Basic and acidic residues" evidence="1">
    <location>
        <begin position="57"/>
        <end position="69"/>
    </location>
</feature>
<organism evidence="2 3">
    <name type="scientific">Candidatus Woesebacteria bacterium GW2011_GWB1_43_14</name>
    <dbReference type="NCBI Taxonomy" id="1618578"/>
    <lineage>
        <taxon>Bacteria</taxon>
        <taxon>Candidatus Woeseibacteriota</taxon>
    </lineage>
</organism>
<sequence length="69" mass="7962">MSEPKNRDVVDNSKRDTPVRGSIYDPDTGKRVQWYDDGYRHTTSPDHWTDQNAPKGDPGRHDPPADRQE</sequence>
<reference evidence="2 3" key="1">
    <citation type="journal article" date="2015" name="Nature">
        <title>rRNA introns, odd ribosomes, and small enigmatic genomes across a large radiation of phyla.</title>
        <authorList>
            <person name="Brown C.T."/>
            <person name="Hug L.A."/>
            <person name="Thomas B.C."/>
            <person name="Sharon I."/>
            <person name="Castelle C.J."/>
            <person name="Singh A."/>
            <person name="Wilkins M.J."/>
            <person name="Williams K.H."/>
            <person name="Banfield J.F."/>
        </authorList>
    </citation>
    <scope>NUCLEOTIDE SEQUENCE [LARGE SCALE GENOMIC DNA]</scope>
</reference>
<protein>
    <submittedName>
        <fullName evidence="2">Uncharacterized protein</fullName>
    </submittedName>
</protein>
<accession>A0A0G1FV98</accession>
<gene>
    <name evidence="2" type="ORF">UV74_C0001G0031</name>
</gene>
<name>A0A0G1FV98_9BACT</name>
<evidence type="ECO:0000256" key="1">
    <source>
        <dbReference type="SAM" id="MobiDB-lite"/>
    </source>
</evidence>
<feature type="compositionally biased region" description="Basic and acidic residues" evidence="1">
    <location>
        <begin position="1"/>
        <end position="18"/>
    </location>
</feature>
<feature type="region of interest" description="Disordered" evidence="1">
    <location>
        <begin position="1"/>
        <end position="69"/>
    </location>
</feature>
<dbReference type="AlphaFoldDB" id="A0A0G1FV98"/>
<feature type="compositionally biased region" description="Basic and acidic residues" evidence="1">
    <location>
        <begin position="27"/>
        <end position="49"/>
    </location>
</feature>
<dbReference type="EMBL" id="LCFQ01000001">
    <property type="protein sequence ID" value="KKS98921.1"/>
    <property type="molecule type" value="Genomic_DNA"/>
</dbReference>
<comment type="caution">
    <text evidence="2">The sequence shown here is derived from an EMBL/GenBank/DDBJ whole genome shotgun (WGS) entry which is preliminary data.</text>
</comment>